<dbReference type="InterPro" id="IPR019154">
    <property type="entry name" value="Arb2-like_domain"/>
</dbReference>
<keyword evidence="4" id="KW-0678">Repressor</keyword>
<feature type="region of interest" description="Disordered" evidence="11">
    <location>
        <begin position="1"/>
        <end position="35"/>
    </location>
</feature>
<evidence type="ECO:0000256" key="8">
    <source>
        <dbReference type="ARBA" id="ARBA00023163"/>
    </source>
</evidence>
<evidence type="ECO:0000256" key="7">
    <source>
        <dbReference type="ARBA" id="ARBA00023015"/>
    </source>
</evidence>
<evidence type="ECO:0000256" key="1">
    <source>
        <dbReference type="ARBA" id="ARBA00004123"/>
    </source>
</evidence>
<keyword evidence="8" id="KW-0804">Transcription</keyword>
<organism evidence="14 15">
    <name type="scientific">Linnemannia schmuckeri</name>
    <dbReference type="NCBI Taxonomy" id="64567"/>
    <lineage>
        <taxon>Eukaryota</taxon>
        <taxon>Fungi</taxon>
        <taxon>Fungi incertae sedis</taxon>
        <taxon>Mucoromycota</taxon>
        <taxon>Mortierellomycotina</taxon>
        <taxon>Mortierellomycetes</taxon>
        <taxon>Mortierellales</taxon>
        <taxon>Mortierellaceae</taxon>
        <taxon>Linnemannia</taxon>
    </lineage>
</organism>
<name>A0A9P5S923_9FUNG</name>
<feature type="region of interest" description="Disordered" evidence="11">
    <location>
        <begin position="901"/>
        <end position="923"/>
    </location>
</feature>
<evidence type="ECO:0000256" key="5">
    <source>
        <dbReference type="ARBA" id="ARBA00022801"/>
    </source>
</evidence>
<dbReference type="InterPro" id="IPR023801">
    <property type="entry name" value="His_deacetylse_dom"/>
</dbReference>
<feature type="compositionally biased region" description="Polar residues" evidence="11">
    <location>
        <begin position="986"/>
        <end position="998"/>
    </location>
</feature>
<protein>
    <recommendedName>
        <fullName evidence="3">histone deacetylase</fullName>
        <ecNumber evidence="3">3.5.1.98</ecNumber>
    </recommendedName>
</protein>
<keyword evidence="9" id="KW-0539">Nucleus</keyword>
<evidence type="ECO:0000256" key="9">
    <source>
        <dbReference type="ARBA" id="ARBA00023242"/>
    </source>
</evidence>
<evidence type="ECO:0000313" key="15">
    <source>
        <dbReference type="Proteomes" id="UP000748756"/>
    </source>
</evidence>
<feature type="domain" description="Arb2-like" evidence="13">
    <location>
        <begin position="611"/>
        <end position="833"/>
    </location>
</feature>
<feature type="compositionally biased region" description="Low complexity" evidence="11">
    <location>
        <begin position="1002"/>
        <end position="1028"/>
    </location>
</feature>
<feature type="region of interest" description="Disordered" evidence="11">
    <location>
        <begin position="65"/>
        <end position="136"/>
    </location>
</feature>
<dbReference type="Pfam" id="PF09757">
    <property type="entry name" value="Arb2-like"/>
    <property type="match status" value="1"/>
</dbReference>
<sequence>MQEDSYSDSHDLAPTNGGATEEMMDTTGNDVEESSGVITSIEMPMDISPEETATTAATTAVTNTKDAVVVTDEPSAAVSESTDAEPIATESTDNGPTDAETTNAEPKQAEPTDVELTDVELTDAEPTETEPAATEHMMTDAAATEPITIITDTSVDIADPPTTITTAAVAGASATGLSPSPQAVENGLSPGDSAAGVPTPSEAGDEGPTTPMSGQSAVVTTATPRPQPDIIDGRSTKTGYVYDVRMRFHQNIHGDNDHPEDPRRIWKIYEALKNAGCLARMIKLPSREATQAELALVHTAEHIQTITDTAKMDREQLLDVANSYNSIYLSAESAICARLSCGNLLELCSAVATGKVLNGVAIIRPPGHHAEPDEAGGFCLYNNVAIAARFLQKEHGLKKIFILDWDVHHGNGTQKAFLDDPDVVYCSIHRYDDGTFYPGDPVAAALDVVGVGKGRGKNINIPWPCSGMGDAEYIYAFHKVVMPIVYEFAPDFVLVSAGFDAAAGDHIGENLVSPAAYGHMTHMLKSLAGGKVVLALEGGYNLESIAVSGLACTEALLSDPIPALGSIIPNPACIQTIHEVLEVQSRYWKSITPTFIDPTEEKNEGWNVVELSKVLGVYRSDFLYKEHRMLKLPISNSSYGADFLDNVHCTQQLYSTKPLYIFIHNVGEFRARTMGANNILRPDKSKMLDTVAHYVERIVQSGNELIDIMVPYQPATEDDKEPLKDKLTELLCDIWDNFVYMTGDTRRIVLLATGFGCYSMISFMNERQKDVARYVSCAVVVPGGDEAVPMVTKRLANWYMDHSFVVVADDHPIWERVNQKMSNRTGNIVRSGRPSERLSESLPRLYNTLFLEIDRRIKALPPLNPPSYMLNLQETPSSNNNSANGGSSATEAMIIDSDPVAPEATTSTEQQQQQQRYTSSFSSGSAGVDLAVVQQLSGSNQASHFHSTGSLPSSSSMASTPFTDSRTGSMTSSSVSSLPDASALSTGNMSSRGSNNNPLVDRSSISGQQQQRSQPYPTSVATSSTATSQLFNGRSPSVGSLGSSSGGVTGSSPTLGGPHYQQQQQQQSQQGFRSTPNLTAPHLTHPHPPSPHHQHLQQQQQLLPQQRTPDLSPGPQEHQHPHTLARSGPLSVSGSSGYHDANSPRQQQHQQHHQFQNADGAFIRQRSLSSDNP</sequence>
<keyword evidence="7" id="KW-0805">Transcription regulation</keyword>
<keyword evidence="5" id="KW-0378">Hydrolase</keyword>
<feature type="compositionally biased region" description="Low complexity" evidence="11">
    <location>
        <begin position="877"/>
        <end position="889"/>
    </location>
</feature>
<evidence type="ECO:0000256" key="2">
    <source>
        <dbReference type="ARBA" id="ARBA00007738"/>
    </source>
</evidence>
<feature type="compositionally biased region" description="Low complexity" evidence="11">
    <location>
        <begin position="1096"/>
        <end position="1111"/>
    </location>
</feature>
<dbReference type="InterPro" id="IPR000286">
    <property type="entry name" value="HDACs"/>
</dbReference>
<evidence type="ECO:0000256" key="10">
    <source>
        <dbReference type="ARBA" id="ARBA00048287"/>
    </source>
</evidence>
<feature type="compositionally biased region" description="Low complexity" evidence="11">
    <location>
        <begin position="905"/>
        <end position="923"/>
    </location>
</feature>
<comment type="catalytic activity">
    <reaction evidence="10">
        <text>N(6)-acetyl-L-lysyl-[histone] + H2O = L-lysyl-[histone] + acetate</text>
        <dbReference type="Rhea" id="RHEA:58196"/>
        <dbReference type="Rhea" id="RHEA-COMP:9845"/>
        <dbReference type="Rhea" id="RHEA-COMP:11338"/>
        <dbReference type="ChEBI" id="CHEBI:15377"/>
        <dbReference type="ChEBI" id="CHEBI:29969"/>
        <dbReference type="ChEBI" id="CHEBI:30089"/>
        <dbReference type="ChEBI" id="CHEBI:61930"/>
        <dbReference type="EC" id="3.5.1.98"/>
    </reaction>
</comment>
<dbReference type="GO" id="GO:0141221">
    <property type="term" value="F:histone deacetylase activity, hydrolytic mechanism"/>
    <property type="evidence" value="ECO:0007669"/>
    <property type="project" value="UniProtKB-EC"/>
</dbReference>
<feature type="region of interest" description="Disordered" evidence="11">
    <location>
        <begin position="868"/>
        <end position="889"/>
    </location>
</feature>
<reference evidence="14" key="1">
    <citation type="journal article" date="2020" name="Fungal Divers.">
        <title>Resolving the Mortierellaceae phylogeny through synthesis of multi-gene phylogenetics and phylogenomics.</title>
        <authorList>
            <person name="Vandepol N."/>
            <person name="Liber J."/>
            <person name="Desiro A."/>
            <person name="Na H."/>
            <person name="Kennedy M."/>
            <person name="Barry K."/>
            <person name="Grigoriev I.V."/>
            <person name="Miller A.N."/>
            <person name="O'Donnell K."/>
            <person name="Stajich J.E."/>
            <person name="Bonito G."/>
        </authorList>
    </citation>
    <scope>NUCLEOTIDE SEQUENCE</scope>
    <source>
        <strain evidence="14">NRRL 6426</strain>
    </source>
</reference>
<proteinExistence type="inferred from homology"/>
<dbReference type="PRINTS" id="PR01270">
    <property type="entry name" value="HDASUPER"/>
</dbReference>
<dbReference type="InterPro" id="IPR023696">
    <property type="entry name" value="Ureohydrolase_dom_sf"/>
</dbReference>
<evidence type="ECO:0000256" key="11">
    <source>
        <dbReference type="SAM" id="MobiDB-lite"/>
    </source>
</evidence>
<dbReference type="EC" id="3.5.1.98" evidence="3"/>
<dbReference type="EMBL" id="JAAAUQ010000029">
    <property type="protein sequence ID" value="KAF9156307.1"/>
    <property type="molecule type" value="Genomic_DNA"/>
</dbReference>
<dbReference type="Proteomes" id="UP000748756">
    <property type="component" value="Unassembled WGS sequence"/>
</dbReference>
<gene>
    <name evidence="14" type="primary">HDA1_2</name>
    <name evidence="14" type="ORF">BG015_006152</name>
</gene>
<evidence type="ECO:0000256" key="4">
    <source>
        <dbReference type="ARBA" id="ARBA00022491"/>
    </source>
</evidence>
<evidence type="ECO:0000256" key="3">
    <source>
        <dbReference type="ARBA" id="ARBA00012111"/>
    </source>
</evidence>
<evidence type="ECO:0000256" key="6">
    <source>
        <dbReference type="ARBA" id="ARBA00022853"/>
    </source>
</evidence>
<feature type="region of interest" description="Disordered" evidence="11">
    <location>
        <begin position="174"/>
        <end position="235"/>
    </location>
</feature>
<accession>A0A9P5S923</accession>
<feature type="compositionally biased region" description="Polar residues" evidence="11">
    <location>
        <begin position="89"/>
        <end position="105"/>
    </location>
</feature>
<keyword evidence="6" id="KW-0156">Chromatin regulator</keyword>
<keyword evidence="15" id="KW-1185">Reference proteome</keyword>
<evidence type="ECO:0000313" key="14">
    <source>
        <dbReference type="EMBL" id="KAF9156307.1"/>
    </source>
</evidence>
<dbReference type="PANTHER" id="PTHR10625:SF5">
    <property type="entry name" value="HISTONE DEACETYLASE"/>
    <property type="match status" value="1"/>
</dbReference>
<feature type="compositionally biased region" description="Low complexity" evidence="11">
    <location>
        <begin position="1146"/>
        <end position="1156"/>
    </location>
</feature>
<dbReference type="FunFam" id="3.40.800.20:FF:000005">
    <property type="entry name" value="histone deacetylase 6"/>
    <property type="match status" value="1"/>
</dbReference>
<feature type="domain" description="Histone deacetylase" evidence="12">
    <location>
        <begin position="258"/>
        <end position="555"/>
    </location>
</feature>
<dbReference type="GO" id="GO:0000118">
    <property type="term" value="C:histone deacetylase complex"/>
    <property type="evidence" value="ECO:0007669"/>
    <property type="project" value="TreeGrafter"/>
</dbReference>
<feature type="compositionally biased region" description="Acidic residues" evidence="11">
    <location>
        <begin position="112"/>
        <end position="128"/>
    </location>
</feature>
<dbReference type="AlphaFoldDB" id="A0A9P5S923"/>
<dbReference type="GO" id="GO:0040029">
    <property type="term" value="P:epigenetic regulation of gene expression"/>
    <property type="evidence" value="ECO:0007669"/>
    <property type="project" value="TreeGrafter"/>
</dbReference>
<dbReference type="InterPro" id="IPR037138">
    <property type="entry name" value="His_deacetylse_dom_sf"/>
</dbReference>
<comment type="caution">
    <text evidence="14">The sequence shown here is derived from an EMBL/GenBank/DDBJ whole genome shotgun (WGS) entry which is preliminary data.</text>
</comment>
<dbReference type="Gene3D" id="3.40.800.20">
    <property type="entry name" value="Histone deacetylase domain"/>
    <property type="match status" value="1"/>
</dbReference>
<comment type="similarity">
    <text evidence="2">Belongs to the histone deacetylase family. HD type 2 subfamily.</text>
</comment>
<evidence type="ECO:0000259" key="13">
    <source>
        <dbReference type="Pfam" id="PF09757"/>
    </source>
</evidence>
<evidence type="ECO:0000259" key="12">
    <source>
        <dbReference type="Pfam" id="PF00850"/>
    </source>
</evidence>
<feature type="compositionally biased region" description="Low complexity" evidence="11">
    <location>
        <begin position="943"/>
        <end position="985"/>
    </location>
</feature>
<feature type="compositionally biased region" description="Polar residues" evidence="11">
    <location>
        <begin position="210"/>
        <end position="224"/>
    </location>
</feature>
<dbReference type="SUPFAM" id="SSF52768">
    <property type="entry name" value="Arginase/deacetylase"/>
    <property type="match status" value="1"/>
</dbReference>
<feature type="compositionally biased region" description="Low complexity" evidence="11">
    <location>
        <begin position="1050"/>
        <end position="1083"/>
    </location>
</feature>
<comment type="subcellular location">
    <subcellularLocation>
        <location evidence="1">Nucleus</location>
    </subcellularLocation>
</comment>
<dbReference type="PANTHER" id="PTHR10625">
    <property type="entry name" value="HISTONE DEACETYLASE HDAC1-RELATED"/>
    <property type="match status" value="1"/>
</dbReference>
<feature type="region of interest" description="Disordered" evidence="11">
    <location>
        <begin position="941"/>
        <end position="1173"/>
    </location>
</feature>
<dbReference type="OrthoDB" id="424012at2759"/>
<dbReference type="Pfam" id="PF00850">
    <property type="entry name" value="Hist_deacetyl"/>
    <property type="match status" value="1"/>
</dbReference>